<dbReference type="AlphaFoldDB" id="A0A918BUS0"/>
<evidence type="ECO:0000259" key="1">
    <source>
        <dbReference type="Pfam" id="PF17648"/>
    </source>
</evidence>
<name>A0A918BUS0_9ACTN</name>
<dbReference type="Pfam" id="PF17648">
    <property type="entry name" value="Luciferase"/>
    <property type="match status" value="1"/>
</dbReference>
<dbReference type="InterPro" id="IPR040841">
    <property type="entry name" value="Luciferase_dom"/>
</dbReference>
<reference evidence="2" key="2">
    <citation type="submission" date="2020-09" db="EMBL/GenBank/DDBJ databases">
        <authorList>
            <person name="Sun Q."/>
            <person name="Ohkuma M."/>
        </authorList>
    </citation>
    <scope>NUCLEOTIDE SEQUENCE</scope>
    <source>
        <strain evidence="2">JCM 4346</strain>
    </source>
</reference>
<dbReference type="EMBL" id="BMSX01000001">
    <property type="protein sequence ID" value="GGQ91641.1"/>
    <property type="molecule type" value="Genomic_DNA"/>
</dbReference>
<keyword evidence="3" id="KW-1185">Reference proteome</keyword>
<accession>A0A918BUS0</accession>
<protein>
    <recommendedName>
        <fullName evidence="1">Luciferase domain-containing protein</fullName>
    </recommendedName>
</protein>
<feature type="domain" description="Luciferase" evidence="1">
    <location>
        <begin position="35"/>
        <end position="97"/>
    </location>
</feature>
<comment type="caution">
    <text evidence="2">The sequence shown here is derived from an EMBL/GenBank/DDBJ whole genome shotgun (WGS) entry which is preliminary data.</text>
</comment>
<proteinExistence type="predicted"/>
<evidence type="ECO:0000313" key="2">
    <source>
        <dbReference type="EMBL" id="GGQ91641.1"/>
    </source>
</evidence>
<evidence type="ECO:0000313" key="3">
    <source>
        <dbReference type="Proteomes" id="UP000658320"/>
    </source>
</evidence>
<gene>
    <name evidence="2" type="ORF">GCM10010251_02670</name>
</gene>
<sequence length="131" mass="14589">MTLAERAMQRLEVWPDLLAGQASCGTGRALRSVHSEILHFHTDRDVDLHLTVPAIQRIRRDLRESTAVRLVPGSRWVTVHLDCDADVDLLMSLVSMALKAHLAEAPGTGPTSASCNFHRVTLVPRDEPYDR</sequence>
<dbReference type="Proteomes" id="UP000658320">
    <property type="component" value="Unassembled WGS sequence"/>
</dbReference>
<reference evidence="2" key="1">
    <citation type="journal article" date="2014" name="Int. J. Syst. Evol. Microbiol.">
        <title>Complete genome sequence of Corynebacterium casei LMG S-19264T (=DSM 44701T), isolated from a smear-ripened cheese.</title>
        <authorList>
            <consortium name="US DOE Joint Genome Institute (JGI-PGF)"/>
            <person name="Walter F."/>
            <person name="Albersmeier A."/>
            <person name="Kalinowski J."/>
            <person name="Ruckert C."/>
        </authorList>
    </citation>
    <scope>NUCLEOTIDE SEQUENCE</scope>
    <source>
        <strain evidence="2">JCM 4346</strain>
    </source>
</reference>
<dbReference type="RefSeq" id="WP_189931272.1">
    <property type="nucleotide sequence ID" value="NZ_BMSX01000001.1"/>
</dbReference>
<organism evidence="2 3">
    <name type="scientific">Streptomyces aurantiogriseus</name>
    <dbReference type="NCBI Taxonomy" id="66870"/>
    <lineage>
        <taxon>Bacteria</taxon>
        <taxon>Bacillati</taxon>
        <taxon>Actinomycetota</taxon>
        <taxon>Actinomycetes</taxon>
        <taxon>Kitasatosporales</taxon>
        <taxon>Streptomycetaceae</taxon>
        <taxon>Streptomyces</taxon>
    </lineage>
</organism>